<gene>
    <name evidence="1" type="ORF">VFDL14_17460</name>
</gene>
<keyword evidence="2" id="KW-1185">Reference proteome</keyword>
<dbReference type="Pfam" id="PF06228">
    <property type="entry name" value="ChuX_HutX"/>
    <property type="match status" value="1"/>
</dbReference>
<proteinExistence type="predicted"/>
<dbReference type="NCBIfam" id="TIGR04108">
    <property type="entry name" value="HutX"/>
    <property type="match status" value="1"/>
</dbReference>
<sequence length="173" mass="19201">MTDTTVEMIETLEQSVARILEEEPKLLPTAIAEKLNVTEAEVVAAFPGDMSVMLDGSRAQEILEGLVGWGPVTTIVHSFGSIFEVKAPFPKGKVARGYYNLMGKEGELHGHLKLDSVKHVALVSKPFMGRESHYFGFFSETGENIFKIYLGRDEKRELIADQVERFNALKAQG</sequence>
<comment type="caution">
    <text evidence="1">The sequence shown here is derived from an EMBL/GenBank/DDBJ whole genome shotgun (WGS) entry which is preliminary data.</text>
</comment>
<accession>A0A066UNM1</accession>
<dbReference type="CDD" id="cd16829">
    <property type="entry name" value="ChuX_HutX-like"/>
    <property type="match status" value="1"/>
</dbReference>
<evidence type="ECO:0000313" key="2">
    <source>
        <dbReference type="Proteomes" id="UP000027219"/>
    </source>
</evidence>
<dbReference type="STRING" id="212667.VFDL14_17460"/>
<name>A0A066UNM1_9VIBR</name>
<dbReference type="AlphaFoldDB" id="A0A066UNM1"/>
<dbReference type="OrthoDB" id="8781266at2"/>
<dbReference type="EMBL" id="JFFR01000012">
    <property type="protein sequence ID" value="KDN29041.1"/>
    <property type="molecule type" value="Genomic_DNA"/>
</dbReference>
<reference evidence="1 2" key="1">
    <citation type="submission" date="2014-02" db="EMBL/GenBank/DDBJ databases">
        <title>Vibrio fortis Dalian14 Genome Sequencing.</title>
        <authorList>
            <person name="Wang Y."/>
            <person name="Song L."/>
            <person name="Liu G."/>
            <person name="Ding J."/>
        </authorList>
    </citation>
    <scope>NUCLEOTIDE SEQUENCE [LARGE SCALE GENOMIC DNA]</scope>
    <source>
        <strain evidence="1 2">Dalian14</strain>
    </source>
</reference>
<organism evidence="1 2">
    <name type="scientific">Vibrio fortis</name>
    <dbReference type="NCBI Taxonomy" id="212667"/>
    <lineage>
        <taxon>Bacteria</taxon>
        <taxon>Pseudomonadati</taxon>
        <taxon>Pseudomonadota</taxon>
        <taxon>Gammaproteobacteria</taxon>
        <taxon>Vibrionales</taxon>
        <taxon>Vibrionaceae</taxon>
        <taxon>Vibrio</taxon>
    </lineage>
</organism>
<dbReference type="InterPro" id="IPR010413">
    <property type="entry name" value="HutX-like"/>
</dbReference>
<dbReference type="Proteomes" id="UP000027219">
    <property type="component" value="Unassembled WGS sequence"/>
</dbReference>
<evidence type="ECO:0000313" key="1">
    <source>
        <dbReference type="EMBL" id="KDN29041.1"/>
    </source>
</evidence>
<protein>
    <submittedName>
        <fullName evidence="1">HuvX protein</fullName>
    </submittedName>
</protein>
<dbReference type="Gene3D" id="3.40.1570.10">
    <property type="entry name" value="HemS/ChuS/ChuX like domains"/>
    <property type="match status" value="1"/>
</dbReference>
<dbReference type="InterPro" id="IPR053733">
    <property type="entry name" value="Heme_Transport_Util_sf"/>
</dbReference>
<dbReference type="RefSeq" id="WP_032550446.1">
    <property type="nucleotide sequence ID" value="NZ_JFFR01000012.1"/>
</dbReference>
<dbReference type="PIRSF" id="PIRSF030840">
    <property type="entry name" value="DUF1008"/>
    <property type="match status" value="1"/>
</dbReference>
<dbReference type="SUPFAM" id="SSF144064">
    <property type="entry name" value="Heme iron utilization protein-like"/>
    <property type="match status" value="1"/>
</dbReference>